<protein>
    <submittedName>
        <fullName evidence="1">Head-tail adaptor protein</fullName>
    </submittedName>
</protein>
<dbReference type="Pfam" id="PF05521">
    <property type="entry name" value="Phage_HCP"/>
    <property type="match status" value="1"/>
</dbReference>
<dbReference type="RefSeq" id="WP_216324739.1">
    <property type="nucleotide sequence ID" value="NZ_JAHKRT010000005.1"/>
</dbReference>
<reference evidence="1 2" key="1">
    <citation type="submission" date="2021-06" db="EMBL/GenBank/DDBJ databases">
        <title>Sphingomonas sp. XMGL2, whole genome shotgun sequencing project.</title>
        <authorList>
            <person name="Zhao G."/>
            <person name="Shen L."/>
        </authorList>
    </citation>
    <scope>NUCLEOTIDE SEQUENCE [LARGE SCALE GENOMIC DNA]</scope>
    <source>
        <strain evidence="1 2">XMGL2</strain>
    </source>
</reference>
<keyword evidence="2" id="KW-1185">Reference proteome</keyword>
<name>A0ABS6BM57_9SPHN</name>
<gene>
    <name evidence="1" type="ORF">KOF26_11375</name>
</gene>
<evidence type="ECO:0000313" key="2">
    <source>
        <dbReference type="Proteomes" id="UP000776276"/>
    </source>
</evidence>
<proteinExistence type="predicted"/>
<dbReference type="InterPro" id="IPR008767">
    <property type="entry name" value="Phage_SPP1_head-tail_adaptor"/>
</dbReference>
<sequence length="108" mass="11704">MSAELAGTMRERVTILRRAPGRDSLGGAAGEWLEIGAAWAAIAPGEGGAVVAGNAVAAMPLWRATLRLPTPATVDDRLLWRGRRLTVRRMTADPRSPDRIEFLAEEER</sequence>
<organism evidence="1 2">
    <name type="scientific">Sphingomonas quercus</name>
    <dbReference type="NCBI Taxonomy" id="2842451"/>
    <lineage>
        <taxon>Bacteria</taxon>
        <taxon>Pseudomonadati</taxon>
        <taxon>Pseudomonadota</taxon>
        <taxon>Alphaproteobacteria</taxon>
        <taxon>Sphingomonadales</taxon>
        <taxon>Sphingomonadaceae</taxon>
        <taxon>Sphingomonas</taxon>
    </lineage>
</organism>
<comment type="caution">
    <text evidence="1">The sequence shown here is derived from an EMBL/GenBank/DDBJ whole genome shotgun (WGS) entry which is preliminary data.</text>
</comment>
<evidence type="ECO:0000313" key="1">
    <source>
        <dbReference type="EMBL" id="MBU3078471.1"/>
    </source>
</evidence>
<accession>A0ABS6BM57</accession>
<dbReference type="Proteomes" id="UP000776276">
    <property type="component" value="Unassembled WGS sequence"/>
</dbReference>
<dbReference type="EMBL" id="JAHKRT010000005">
    <property type="protein sequence ID" value="MBU3078471.1"/>
    <property type="molecule type" value="Genomic_DNA"/>
</dbReference>